<dbReference type="GeneID" id="7830753"/>
<keyword evidence="3" id="KW-1185">Reference proteome</keyword>
<evidence type="ECO:0000256" key="1">
    <source>
        <dbReference type="SAM" id="Coils"/>
    </source>
</evidence>
<keyword evidence="1" id="KW-0175">Coiled coil</keyword>
<dbReference type="Proteomes" id="UP000009168">
    <property type="component" value="Unassembled WGS sequence"/>
</dbReference>
<evidence type="ECO:0000313" key="3">
    <source>
        <dbReference type="Proteomes" id="UP000009168"/>
    </source>
</evidence>
<dbReference type="EMBL" id="GG662313">
    <property type="protein sequence ID" value="EAS05988.2"/>
    <property type="molecule type" value="Genomic_DNA"/>
</dbReference>
<protein>
    <submittedName>
        <fullName evidence="2">Uncharacterized protein</fullName>
    </submittedName>
</protein>
<name>I7MAS4_TETTS</name>
<dbReference type="RefSeq" id="XP_001026233.2">
    <property type="nucleotide sequence ID" value="XM_001026233.2"/>
</dbReference>
<accession>I7MAS4</accession>
<gene>
    <name evidence="2" type="ORF">TTHERM_00780770</name>
</gene>
<organism evidence="2 3">
    <name type="scientific">Tetrahymena thermophila (strain SB210)</name>
    <dbReference type="NCBI Taxonomy" id="312017"/>
    <lineage>
        <taxon>Eukaryota</taxon>
        <taxon>Sar</taxon>
        <taxon>Alveolata</taxon>
        <taxon>Ciliophora</taxon>
        <taxon>Intramacronucleata</taxon>
        <taxon>Oligohymenophorea</taxon>
        <taxon>Hymenostomatida</taxon>
        <taxon>Tetrahymenina</taxon>
        <taxon>Tetrahymenidae</taxon>
        <taxon>Tetrahymena</taxon>
    </lineage>
</organism>
<sequence>MIKETQEQLQQMNKNGFETEQSQLQSAVKVQCICLFNMGILVYNQQNYKQSIDYIKKSFEVIEQFNLTHELQNLYFDFKNKYLETKERLLDYEKTNKLLSTSFQSLPLSPISPLVSFVQSSQNAFYKHFITESQNISGSSSLGIKSTLKYSNNQDQNIKENKEILEQQQVQFIKFNQKNQAKSPNLKQVRVIENNSQGIRFQSPQRQLVNISTQKQGLRSLSPPKNRLIIQKQNENQLSAQTQFDNVQQISIIQESSKKSQDLEQSIQISYPDTQKEQNEKVITALIKKTQCQPTQINRIDVIKDQNEKERVAKVKNTLKVLDQELKVKRVDSIRNKIEIFPNHIIKDNLQHIQFQARQMSPSRFCYRNNIVRQTNLDRLLDSHIQSQSRDEYKSYKLSQLKFENDLETIKINLSWSSSSDCDDREYNQNINAINKREDFLLDIDKRERLQFLLGINQQIQEKEYQKWQIQQQEILRQSKLEEIRKKIKARQIIKHIQQFRFKLVESNKNRLITETQRLKQEMVQKNFFLLKFYVVLMKYIQKQKQQSELFKNEKKNIVQTFVKLRIYQDNKFINEDYFVKTVQLEGQESQRIKFYVTLISKQNAKERFSSIFTSDEILMNLNLNRCKNQVAYTISTLKCSFITQVSPFIIIENNQVVIDWNSQKKQNFEKMSQNNVKEDPFVFEESIQMCSKLLNQSSANLINFLNRKKSFTGKLYNMLEKTIQLQNYFRRRICQSRFQALIENSKKRIKQQTLKKGTYYDNFSNKYYEILLVKNENDFYLKSIDLQRNQNKSRFKLTQEVAAEIQKSLKYSWVEYVSFTEEGQLLYSNINSSFINKRLKEVYKQTKQIFNQDKLKSLIKIQSFVKSSLQRTLFKLHLRKFREDQQNGIWVQKKRIKMIVDEKCVVNFTIDQCRSKVQIKAMLQNIQRRNCLVSKNVEVKELHIQGYYSNEEIQILLNKTISLTKAQFDLKNQLTIDSPEIEVLIKSSNLLPSISYEKIKNIQNRMAVSKSLTKKLMQQKPIKNNISFKRNYQYCELIDRKKIVSKYDKAEKLLDQLFERSVEAYLINGQHQKNNIEMNSNYNKIFNKQSSFDNFYLNDKTLLLKLIKSSQILLVNSLVDNFNKLIPSYNKGKISKRWKDVNQYNFTLKAEQINMINKSKILLNDFGFEDQNKNQIRCEVYCCKEDKQIIIFSNKLLDKKNMQQNLFIINLAQLGLQDHLLFKDYFSIRKVVMNALNQKLKYYKNQFSLMNVSANSKSHEFQTNQKIHFNDKGNYFSNSDENKIIQYFPLTFWEIKFQLIKQNNKIIFFDKEYEYLQFLQQHECLKANLQEVKAQNKLWEREFIFITSEYFYNEKNDIEYFIDSFLNISQRKINIIAYSNNQNWKIFIGEVLLFQIYPKLHAQVSKQISFLQTVLHEDREQIRNLLFKISHLIFQQTQIIQIENTFSLNLNTQLYENVRQQILVCKLQALVKQKIYQNAYNLKKQHKDKIIIFICRILYLEDKNYIFDLIVKLNILQNILFIEGFKIQRENSQQKQEILYSFDLKKVQNIAKQIQNYSLIKDYNQIKEILKVYAYNSLREQFKKEMFQKNQVTKIDYVNSVIKLQKFWRHKFVKDQILTKKLFLKNKNQQNKIKKFIGYKNKKYFYVQFQEDNSKISVKALQLDNKKKTYSGQVEENQENFHFNKTGENKFQYLWKKANLQKKDQKIVFNFTENQISSQDNLQFEKKTQISPQKNFDLTVVYNKGQKIIQNIEDITEKSNNFQIKKFIKEQKLFSQYNKEEISDEESVKEQSPLEEKNNQDAFIINVNINSVKQLNRNGIYGKSKKNKKQTLPVQQIAEEIAQNIQIYNDGSIIMDCSSINSQAIQISQVCRKNNYFQNQSDKQEQPMLEDNQLVIKPVVQCIKRVLKKGILYSESRQRVNVIVQEYQEDQNSFLRIQTEQMYYKCKNFFVIEVLDQNYKSILQWTLDYIQFETLIFISRENKLYLSQEKAFNLFMSSLLFYQNTLIVELNDSINLQVFRNRPREVLLINKKCIRTFQQRAREKLEYIRIYKIKEEWRQLKPQTITDFICCIEIKRHYIEQNEKIIKEVYYKNEINQKQKQDSIKIDYLKFIIYDTAEHNYILKCWDLSDYSSFQSILNLKYLRQTKQSNQVNIASLIQRNILVNSDDISDQPSSFFYHQSEEFHQSDFLQFKLNNFFVTINLGSLRRQLRDIYKKLKQN</sequence>
<dbReference type="InParanoid" id="I7MAS4"/>
<dbReference type="KEGG" id="tet:TTHERM_00780770"/>
<feature type="coiled-coil region" evidence="1">
    <location>
        <begin position="1316"/>
        <end position="1343"/>
    </location>
</feature>
<proteinExistence type="predicted"/>
<dbReference type="PROSITE" id="PS50096">
    <property type="entry name" value="IQ"/>
    <property type="match status" value="1"/>
</dbReference>
<evidence type="ECO:0000313" key="2">
    <source>
        <dbReference type="EMBL" id="EAS05988.2"/>
    </source>
</evidence>
<reference evidence="3" key="1">
    <citation type="journal article" date="2006" name="PLoS Biol.">
        <title>Macronuclear genome sequence of the ciliate Tetrahymena thermophila, a model eukaryote.</title>
        <authorList>
            <person name="Eisen J.A."/>
            <person name="Coyne R.S."/>
            <person name="Wu M."/>
            <person name="Wu D."/>
            <person name="Thiagarajan M."/>
            <person name="Wortman J.R."/>
            <person name="Badger J.H."/>
            <person name="Ren Q."/>
            <person name="Amedeo P."/>
            <person name="Jones K.M."/>
            <person name="Tallon L.J."/>
            <person name="Delcher A.L."/>
            <person name="Salzberg S.L."/>
            <person name="Silva J.C."/>
            <person name="Haas B.J."/>
            <person name="Majoros W.H."/>
            <person name="Farzad M."/>
            <person name="Carlton J.M."/>
            <person name="Smith R.K. Jr."/>
            <person name="Garg J."/>
            <person name="Pearlman R.E."/>
            <person name="Karrer K.M."/>
            <person name="Sun L."/>
            <person name="Manning G."/>
            <person name="Elde N.C."/>
            <person name="Turkewitz A.P."/>
            <person name="Asai D.J."/>
            <person name="Wilkes D.E."/>
            <person name="Wang Y."/>
            <person name="Cai H."/>
            <person name="Collins K."/>
            <person name="Stewart B.A."/>
            <person name="Lee S.R."/>
            <person name="Wilamowska K."/>
            <person name="Weinberg Z."/>
            <person name="Ruzzo W.L."/>
            <person name="Wloga D."/>
            <person name="Gaertig J."/>
            <person name="Frankel J."/>
            <person name="Tsao C.-C."/>
            <person name="Gorovsky M.A."/>
            <person name="Keeling P.J."/>
            <person name="Waller R.F."/>
            <person name="Patron N.J."/>
            <person name="Cherry J.M."/>
            <person name="Stover N.A."/>
            <person name="Krieger C.J."/>
            <person name="del Toro C."/>
            <person name="Ryder H.F."/>
            <person name="Williamson S.C."/>
            <person name="Barbeau R.A."/>
            <person name="Hamilton E.P."/>
            <person name="Orias E."/>
        </authorList>
    </citation>
    <scope>NUCLEOTIDE SEQUENCE [LARGE SCALE GENOMIC DNA]</scope>
    <source>
        <strain evidence="3">SB210</strain>
    </source>
</reference>